<organism evidence="2 3">
    <name type="scientific">Candidatus Marsarchaeota G2 archaeon BE_D</name>
    <dbReference type="NCBI Taxonomy" id="1978158"/>
    <lineage>
        <taxon>Archaea</taxon>
        <taxon>Candidatus Marsarchaeota</taxon>
        <taxon>Candidatus Marsarchaeota group 2</taxon>
    </lineage>
</organism>
<dbReference type="Proteomes" id="UP000242015">
    <property type="component" value="Unassembled WGS sequence"/>
</dbReference>
<gene>
    <name evidence="2" type="ORF">B9Q04_02950</name>
</gene>
<dbReference type="AlphaFoldDB" id="A0A2R6CDT9"/>
<accession>A0A2R6CDT9</accession>
<reference evidence="2 3" key="1">
    <citation type="submission" date="2017-04" db="EMBL/GenBank/DDBJ databases">
        <title>Novel microbial lineages endemic to geothermal iron-oxide mats fill important gaps in the evolutionary history of Archaea.</title>
        <authorList>
            <person name="Jay Z.J."/>
            <person name="Beam J.P."/>
            <person name="Dlakic M."/>
            <person name="Rusch D.B."/>
            <person name="Kozubal M.A."/>
            <person name="Inskeep W.P."/>
        </authorList>
    </citation>
    <scope>NUCLEOTIDE SEQUENCE [LARGE SCALE GENOMIC DNA]</scope>
    <source>
        <strain evidence="2">BE_D</strain>
    </source>
</reference>
<evidence type="ECO:0000313" key="3">
    <source>
        <dbReference type="Proteomes" id="UP000242015"/>
    </source>
</evidence>
<protein>
    <submittedName>
        <fullName evidence="2">Uncharacterized protein</fullName>
    </submittedName>
</protein>
<feature type="compositionally biased region" description="Polar residues" evidence="1">
    <location>
        <begin position="65"/>
        <end position="84"/>
    </location>
</feature>
<evidence type="ECO:0000313" key="2">
    <source>
        <dbReference type="EMBL" id="PSO08946.1"/>
    </source>
</evidence>
<comment type="caution">
    <text evidence="2">The sequence shown here is derived from an EMBL/GenBank/DDBJ whole genome shotgun (WGS) entry which is preliminary data.</text>
</comment>
<sequence length="84" mass="9038">MEWSRAEEALYQPTHSAPLTARLVVDGWVVAEAEALRAHPIHYHGPPSIHPSTTNSGLFLHPPAQNLSSSGRGNSRASTQRGSS</sequence>
<proteinExistence type="predicted"/>
<evidence type="ECO:0000256" key="1">
    <source>
        <dbReference type="SAM" id="MobiDB-lite"/>
    </source>
</evidence>
<name>A0A2R6CDT9_9ARCH</name>
<feature type="region of interest" description="Disordered" evidence="1">
    <location>
        <begin position="41"/>
        <end position="84"/>
    </location>
</feature>
<dbReference type="EMBL" id="NEXF01000036">
    <property type="protein sequence ID" value="PSO08946.1"/>
    <property type="molecule type" value="Genomic_DNA"/>
</dbReference>